<comment type="caution">
    <text evidence="10">The sequence shown here is derived from an EMBL/GenBank/DDBJ whole genome shotgun (WGS) entry which is preliminary data.</text>
</comment>
<dbReference type="HOGENOM" id="CLU_066192_0_0_10"/>
<evidence type="ECO:0000256" key="4">
    <source>
        <dbReference type="ARBA" id="ARBA00022813"/>
    </source>
</evidence>
<dbReference type="AlphaFoldDB" id="I9R4U6"/>
<evidence type="ECO:0000256" key="1">
    <source>
        <dbReference type="ARBA" id="ARBA00007484"/>
    </source>
</evidence>
<comment type="similarity">
    <text evidence="1 7">Belongs to the peptidase S24 family.</text>
</comment>
<dbReference type="InterPro" id="IPR006197">
    <property type="entry name" value="Peptidase_S24_LexA"/>
</dbReference>
<keyword evidence="11" id="KW-1185">Reference proteome</keyword>
<dbReference type="OrthoDB" id="9787787at2"/>
<organism evidence="10 11">
    <name type="scientific">Bacteroides cellulosilyticus CL02T12C19</name>
    <dbReference type="NCBI Taxonomy" id="997874"/>
    <lineage>
        <taxon>Bacteria</taxon>
        <taxon>Pseudomonadati</taxon>
        <taxon>Bacteroidota</taxon>
        <taxon>Bacteroidia</taxon>
        <taxon>Bacteroidales</taxon>
        <taxon>Bacteroidaceae</taxon>
        <taxon>Bacteroides</taxon>
    </lineage>
</organism>
<dbReference type="PATRIC" id="fig|997874.3.peg.866"/>
<name>I9R4U6_9BACE</name>
<dbReference type="InterPro" id="IPR015927">
    <property type="entry name" value="Peptidase_S24_S26A/B/C"/>
</dbReference>
<dbReference type="Gene3D" id="2.10.109.10">
    <property type="entry name" value="Umud Fragment, subunit A"/>
    <property type="match status" value="1"/>
</dbReference>
<proteinExistence type="inferred from homology"/>
<dbReference type="InterPro" id="IPR036286">
    <property type="entry name" value="LexA/Signal_pep-like_sf"/>
</dbReference>
<dbReference type="RefSeq" id="WP_007215807.1">
    <property type="nucleotide sequence ID" value="NZ_JH724085.1"/>
</dbReference>
<evidence type="ECO:0000313" key="10">
    <source>
        <dbReference type="EMBL" id="EIY36983.1"/>
    </source>
</evidence>
<dbReference type="GO" id="GO:0003677">
    <property type="term" value="F:DNA binding"/>
    <property type="evidence" value="ECO:0007669"/>
    <property type="project" value="InterPro"/>
</dbReference>
<feature type="domain" description="Peptidase S24/S26A/S26B/S26C" evidence="9">
    <location>
        <begin position="88"/>
        <end position="205"/>
    </location>
</feature>
<gene>
    <name evidence="10" type="ORF">HMPREF1062_00859</name>
</gene>
<dbReference type="CDD" id="cd06529">
    <property type="entry name" value="S24_LexA-like"/>
    <property type="match status" value="1"/>
</dbReference>
<evidence type="ECO:0000256" key="3">
    <source>
        <dbReference type="ARBA" id="ARBA00022801"/>
    </source>
</evidence>
<dbReference type="InterPro" id="IPR039418">
    <property type="entry name" value="LexA-like"/>
</dbReference>
<evidence type="ECO:0000256" key="2">
    <source>
        <dbReference type="ARBA" id="ARBA00022763"/>
    </source>
</evidence>
<protein>
    <recommendedName>
        <fullName evidence="9">Peptidase S24/S26A/S26B/S26C domain-containing protein</fullName>
    </recommendedName>
</protein>
<dbReference type="EMBL" id="AGXG01000018">
    <property type="protein sequence ID" value="EIY36983.1"/>
    <property type="molecule type" value="Genomic_DNA"/>
</dbReference>
<evidence type="ECO:0000256" key="8">
    <source>
        <dbReference type="SAM" id="MobiDB-lite"/>
    </source>
</evidence>
<dbReference type="GO" id="GO:0016787">
    <property type="term" value="F:hydrolase activity"/>
    <property type="evidence" value="ECO:0007669"/>
    <property type="project" value="UniProtKB-KW"/>
</dbReference>
<keyword evidence="2" id="KW-0227">DNA damage</keyword>
<dbReference type="PRINTS" id="PR00726">
    <property type="entry name" value="LEXASERPTASE"/>
</dbReference>
<dbReference type="GO" id="GO:0006281">
    <property type="term" value="P:DNA repair"/>
    <property type="evidence" value="ECO:0007669"/>
    <property type="project" value="UniProtKB-KW"/>
</dbReference>
<sequence>MVNQDKKDNRGGKREGAGRPKGTSKLYAFRADKEVSAFIDEQENKTEFIRDCIFKELQVRQSFDADDRLSKWGEMIPANRIKSQTIPFFDVKIVAGFPIPLNNDELAQDIDLIKMICPNPDASYLIRVQGNSMIEANVHDGDILVVDKSNRNPSEKQIAVCELNGEYTVKYVIQKENSSWLVPANPNFPEIEITDGDSFSVWGVVTYILHKPN</sequence>
<dbReference type="GO" id="GO:0006355">
    <property type="term" value="P:regulation of DNA-templated transcription"/>
    <property type="evidence" value="ECO:0007669"/>
    <property type="project" value="InterPro"/>
</dbReference>
<dbReference type="PANTHER" id="PTHR33516">
    <property type="entry name" value="LEXA REPRESSOR"/>
    <property type="match status" value="1"/>
</dbReference>
<feature type="region of interest" description="Disordered" evidence="8">
    <location>
        <begin position="1"/>
        <end position="25"/>
    </location>
</feature>
<dbReference type="PANTHER" id="PTHR33516:SF2">
    <property type="entry name" value="LEXA REPRESSOR-RELATED"/>
    <property type="match status" value="1"/>
</dbReference>
<reference evidence="10 11" key="1">
    <citation type="submission" date="2012-02" db="EMBL/GenBank/DDBJ databases">
        <title>The Genome Sequence of Bacteroides cellulosilyticus CL02T12C19.</title>
        <authorList>
            <consortium name="The Broad Institute Genome Sequencing Platform"/>
            <person name="Earl A."/>
            <person name="Ward D."/>
            <person name="Feldgarden M."/>
            <person name="Gevers D."/>
            <person name="Zitomersky N.L."/>
            <person name="Coyne M.J."/>
            <person name="Comstock L.E."/>
            <person name="Young S.K."/>
            <person name="Zeng Q."/>
            <person name="Gargeya S."/>
            <person name="Fitzgerald M."/>
            <person name="Haas B."/>
            <person name="Abouelleil A."/>
            <person name="Alvarado L."/>
            <person name="Arachchi H.M."/>
            <person name="Berlin A."/>
            <person name="Chapman S.B."/>
            <person name="Gearin G."/>
            <person name="Goldberg J."/>
            <person name="Griggs A."/>
            <person name="Gujja S."/>
            <person name="Hansen M."/>
            <person name="Heiman D."/>
            <person name="Howarth C."/>
            <person name="Larimer J."/>
            <person name="Lui A."/>
            <person name="MacDonald P.J.P."/>
            <person name="McCowen C."/>
            <person name="Montmayeur A."/>
            <person name="Murphy C."/>
            <person name="Neiman D."/>
            <person name="Pearson M."/>
            <person name="Priest M."/>
            <person name="Roberts A."/>
            <person name="Saif S."/>
            <person name="Shea T."/>
            <person name="Sisk P."/>
            <person name="Stolte C."/>
            <person name="Sykes S."/>
            <person name="Wortman J."/>
            <person name="Nusbaum C."/>
            <person name="Birren B."/>
        </authorList>
    </citation>
    <scope>NUCLEOTIDE SEQUENCE [LARGE SCALE GENOMIC DNA]</scope>
    <source>
        <strain evidence="10 11">CL02T12C19</strain>
    </source>
</reference>
<evidence type="ECO:0000256" key="6">
    <source>
        <dbReference type="ARBA" id="ARBA00023236"/>
    </source>
</evidence>
<dbReference type="Proteomes" id="UP000003741">
    <property type="component" value="Unassembled WGS sequence"/>
</dbReference>
<keyword evidence="3 7" id="KW-0378">Hydrolase</keyword>
<evidence type="ECO:0000313" key="11">
    <source>
        <dbReference type="Proteomes" id="UP000003741"/>
    </source>
</evidence>
<keyword evidence="6" id="KW-0742">SOS response</keyword>
<evidence type="ECO:0000259" key="9">
    <source>
        <dbReference type="Pfam" id="PF00717"/>
    </source>
</evidence>
<dbReference type="InterPro" id="IPR050077">
    <property type="entry name" value="LexA_repressor"/>
</dbReference>
<dbReference type="SUPFAM" id="SSF51306">
    <property type="entry name" value="LexA/Signal peptidase"/>
    <property type="match status" value="1"/>
</dbReference>
<keyword evidence="5" id="KW-0234">DNA repair</keyword>
<dbReference type="MEROPS" id="S24.003"/>
<keyword evidence="4 7" id="KW-0068">Autocatalytic cleavage</keyword>
<evidence type="ECO:0000256" key="5">
    <source>
        <dbReference type="ARBA" id="ARBA00023204"/>
    </source>
</evidence>
<dbReference type="NCBIfam" id="NF007621">
    <property type="entry name" value="PRK10276.1"/>
    <property type="match status" value="1"/>
</dbReference>
<dbReference type="GO" id="GO:0009432">
    <property type="term" value="P:SOS response"/>
    <property type="evidence" value="ECO:0007669"/>
    <property type="project" value="UniProtKB-KW"/>
</dbReference>
<accession>I9R4U6</accession>
<feature type="compositionally biased region" description="Basic and acidic residues" evidence="8">
    <location>
        <begin position="1"/>
        <end position="18"/>
    </location>
</feature>
<dbReference type="Pfam" id="PF00717">
    <property type="entry name" value="Peptidase_S24"/>
    <property type="match status" value="1"/>
</dbReference>
<evidence type="ECO:0000256" key="7">
    <source>
        <dbReference type="RuleBase" id="RU003991"/>
    </source>
</evidence>